<feature type="transmembrane region" description="Helical" evidence="1">
    <location>
        <begin position="46"/>
        <end position="65"/>
    </location>
</feature>
<comment type="caution">
    <text evidence="2">The sequence shown here is derived from an EMBL/GenBank/DDBJ whole genome shotgun (WGS) entry which is preliminary data.</text>
</comment>
<feature type="transmembrane region" description="Helical" evidence="1">
    <location>
        <begin position="157"/>
        <end position="173"/>
    </location>
</feature>
<name>A0A9D1WWJ8_9FIRM</name>
<dbReference type="InterPro" id="IPR038750">
    <property type="entry name" value="YczE/YyaS-like"/>
</dbReference>
<dbReference type="Proteomes" id="UP000886721">
    <property type="component" value="Unassembled WGS sequence"/>
</dbReference>
<proteinExistence type="predicted"/>
<keyword evidence="1" id="KW-0472">Membrane</keyword>
<keyword evidence="1" id="KW-0812">Transmembrane</keyword>
<evidence type="ECO:0000256" key="1">
    <source>
        <dbReference type="SAM" id="Phobius"/>
    </source>
</evidence>
<feature type="transmembrane region" description="Helical" evidence="1">
    <location>
        <begin position="77"/>
        <end position="95"/>
    </location>
</feature>
<feature type="transmembrane region" description="Helical" evidence="1">
    <location>
        <begin position="9"/>
        <end position="34"/>
    </location>
</feature>
<keyword evidence="1" id="KW-1133">Transmembrane helix</keyword>
<gene>
    <name evidence="2" type="ORF">H9735_10635</name>
</gene>
<sequence>MEKIERKRLVIYLLGMVCVSLGIVFCAQCGLGISPISGIPFVLKEILPLTFGQLTMLFHFVNIGFQMTLLKKVRDGKILLQIPVAFLFGWLIDFLKRFVTIDQECLLMQFFALGLSIFFTALGMVMMVRMDLVQNPPDGFVKLAAEIFKKEFGSVKVLYDVVCVIFTLSIGMVCLKQPYGMGIATIASALLVGRTVSLINKIVPQKQ</sequence>
<dbReference type="PANTHER" id="PTHR40078:SF1">
    <property type="entry name" value="INTEGRAL MEMBRANE PROTEIN"/>
    <property type="match status" value="1"/>
</dbReference>
<organism evidence="2 3">
    <name type="scientific">Candidatus Anaerostipes excrementavium</name>
    <dbReference type="NCBI Taxonomy" id="2838463"/>
    <lineage>
        <taxon>Bacteria</taxon>
        <taxon>Bacillati</taxon>
        <taxon>Bacillota</taxon>
        <taxon>Clostridia</taxon>
        <taxon>Lachnospirales</taxon>
        <taxon>Lachnospiraceae</taxon>
        <taxon>Anaerostipes</taxon>
    </lineage>
</organism>
<evidence type="ECO:0000313" key="2">
    <source>
        <dbReference type="EMBL" id="HIX68559.1"/>
    </source>
</evidence>
<feature type="transmembrane region" description="Helical" evidence="1">
    <location>
        <begin position="107"/>
        <end position="128"/>
    </location>
</feature>
<reference evidence="2" key="1">
    <citation type="journal article" date="2021" name="PeerJ">
        <title>Extensive microbial diversity within the chicken gut microbiome revealed by metagenomics and culture.</title>
        <authorList>
            <person name="Gilroy R."/>
            <person name="Ravi A."/>
            <person name="Getino M."/>
            <person name="Pursley I."/>
            <person name="Horton D.L."/>
            <person name="Alikhan N.F."/>
            <person name="Baker D."/>
            <person name="Gharbi K."/>
            <person name="Hall N."/>
            <person name="Watson M."/>
            <person name="Adriaenssens E.M."/>
            <person name="Foster-Nyarko E."/>
            <person name="Jarju S."/>
            <person name="Secka A."/>
            <person name="Antonio M."/>
            <person name="Oren A."/>
            <person name="Chaudhuri R.R."/>
            <person name="La Ragione R."/>
            <person name="Hildebrand F."/>
            <person name="Pallen M.J."/>
        </authorList>
    </citation>
    <scope>NUCLEOTIDE SEQUENCE</scope>
    <source>
        <strain evidence="2">CHK191-13928</strain>
    </source>
</reference>
<reference evidence="2" key="2">
    <citation type="submission" date="2021-04" db="EMBL/GenBank/DDBJ databases">
        <authorList>
            <person name="Gilroy R."/>
        </authorList>
    </citation>
    <scope>NUCLEOTIDE SEQUENCE</scope>
    <source>
        <strain evidence="2">CHK191-13928</strain>
    </source>
</reference>
<evidence type="ECO:0008006" key="4">
    <source>
        <dbReference type="Google" id="ProtNLM"/>
    </source>
</evidence>
<dbReference type="AlphaFoldDB" id="A0A9D1WWJ8"/>
<evidence type="ECO:0000313" key="3">
    <source>
        <dbReference type="Proteomes" id="UP000886721"/>
    </source>
</evidence>
<dbReference type="PANTHER" id="PTHR40078">
    <property type="entry name" value="INTEGRAL MEMBRANE PROTEIN-RELATED"/>
    <property type="match status" value="1"/>
</dbReference>
<feature type="transmembrane region" description="Helical" evidence="1">
    <location>
        <begin position="179"/>
        <end position="199"/>
    </location>
</feature>
<dbReference type="Pfam" id="PF19700">
    <property type="entry name" value="DUF6198"/>
    <property type="match status" value="1"/>
</dbReference>
<accession>A0A9D1WWJ8</accession>
<protein>
    <recommendedName>
        <fullName evidence="4">YitT family protein</fullName>
    </recommendedName>
</protein>
<dbReference type="EMBL" id="DXEM01000032">
    <property type="protein sequence ID" value="HIX68559.1"/>
    <property type="molecule type" value="Genomic_DNA"/>
</dbReference>